<feature type="domain" description="Coiled-coil protein 142 C-terminal" evidence="1">
    <location>
        <begin position="253"/>
        <end position="440"/>
    </location>
</feature>
<name>A0A8J2K5T6_9HEXA</name>
<dbReference type="EMBL" id="CAJVCH010224084">
    <property type="protein sequence ID" value="CAG7732059.1"/>
    <property type="molecule type" value="Genomic_DNA"/>
</dbReference>
<evidence type="ECO:0000313" key="2">
    <source>
        <dbReference type="EMBL" id="CAG7732059.1"/>
    </source>
</evidence>
<feature type="non-terminal residue" evidence="2">
    <location>
        <position position="1"/>
    </location>
</feature>
<comment type="caution">
    <text evidence="2">The sequence shown here is derived from an EMBL/GenBank/DDBJ whole genome shotgun (WGS) entry which is preliminary data.</text>
</comment>
<gene>
    <name evidence="2" type="ORF">AFUS01_LOCUS20598</name>
</gene>
<organism evidence="2 3">
    <name type="scientific">Allacma fusca</name>
    <dbReference type="NCBI Taxonomy" id="39272"/>
    <lineage>
        <taxon>Eukaryota</taxon>
        <taxon>Metazoa</taxon>
        <taxon>Ecdysozoa</taxon>
        <taxon>Arthropoda</taxon>
        <taxon>Hexapoda</taxon>
        <taxon>Collembola</taxon>
        <taxon>Symphypleona</taxon>
        <taxon>Sminthuridae</taxon>
        <taxon>Allacma</taxon>
    </lineage>
</organism>
<protein>
    <recommendedName>
        <fullName evidence="1">Coiled-coil protein 142 C-terminal domain-containing protein</fullName>
    </recommendedName>
</protein>
<dbReference type="Proteomes" id="UP000708208">
    <property type="component" value="Unassembled WGS sequence"/>
</dbReference>
<dbReference type="Pfam" id="PF14923">
    <property type="entry name" value="CCDC142"/>
    <property type="match status" value="1"/>
</dbReference>
<proteinExistence type="predicted"/>
<reference evidence="2" key="1">
    <citation type="submission" date="2021-06" db="EMBL/GenBank/DDBJ databases">
        <authorList>
            <person name="Hodson N. C."/>
            <person name="Mongue J. A."/>
            <person name="Jaron S. K."/>
        </authorList>
    </citation>
    <scope>NUCLEOTIDE SEQUENCE</scope>
</reference>
<keyword evidence="3" id="KW-1185">Reference proteome</keyword>
<evidence type="ECO:0000313" key="3">
    <source>
        <dbReference type="Proteomes" id="UP000708208"/>
    </source>
</evidence>
<dbReference type="AlphaFoldDB" id="A0A8J2K5T6"/>
<sequence length="443" mass="49333">MTLDCVGLLLIRQAKEVLSQDRVSILFHTSALIDACTELLLVGDCEGTDAARKGENVEEDVHTQTNPDPNWAGSQLLQLAQHYNSCLESVWRWPVQSSFVLSKPSALKLVNTHGLEGMREKNKMQELLNGVKIVCQVDCANNNDSPLLRLSLKAQSGTRLLDSLAKKRSLGHCLALGELLQHSWFSTDRPPAQTNDLLIGLNARMRKESRGAVSALSQLPSLLPRVKGQSERESKDRAGEIWTKLQQYFEQVMWTSVGESCPDFLLWQGQSSLLPVVLRPTQHLISICSGHVTQTTSTSEEVDAPTTMDTVTQAVHSFSQLCMWDWNMLIGGACAYKIKRPEQVMLTSPGLSQDWSSDIGRRFGDIALSCLESLQHSSLQSSIETCLCDEAALLFRLDATLAYFNSWMVRRAKAWLNAWSIRQFVACSQRDSALLVSSVQRNQ</sequence>
<accession>A0A8J2K5T6</accession>
<evidence type="ECO:0000259" key="1">
    <source>
        <dbReference type="Pfam" id="PF14923"/>
    </source>
</evidence>
<dbReference type="InterPro" id="IPR055350">
    <property type="entry name" value="CCDC142_C"/>
</dbReference>